<reference evidence="8 9" key="1">
    <citation type="submission" date="2024-10" db="EMBL/GenBank/DDBJ databases">
        <title>The Natural Products Discovery Center: Release of the First 8490 Sequenced Strains for Exploring Actinobacteria Biosynthetic Diversity.</title>
        <authorList>
            <person name="Kalkreuter E."/>
            <person name="Kautsar S.A."/>
            <person name="Yang D."/>
            <person name="Bader C.D."/>
            <person name="Teijaro C.N."/>
            <person name="Fluegel L."/>
            <person name="Davis C.M."/>
            <person name="Simpson J.R."/>
            <person name="Lauterbach L."/>
            <person name="Steele A.D."/>
            <person name="Gui C."/>
            <person name="Meng S."/>
            <person name="Li G."/>
            <person name="Viehrig K."/>
            <person name="Ye F."/>
            <person name="Su P."/>
            <person name="Kiefer A.F."/>
            <person name="Nichols A."/>
            <person name="Cepeda A.J."/>
            <person name="Yan W."/>
            <person name="Fan B."/>
            <person name="Jiang Y."/>
            <person name="Adhikari A."/>
            <person name="Zheng C.-J."/>
            <person name="Schuster L."/>
            <person name="Cowan T.M."/>
            <person name="Smanski M.J."/>
            <person name="Chevrette M.G."/>
            <person name="De Carvalho L.P.S."/>
            <person name="Shen B."/>
        </authorList>
    </citation>
    <scope>NUCLEOTIDE SEQUENCE [LARGE SCALE GENOMIC DNA]</scope>
    <source>
        <strain evidence="8 9">NPDC050545</strain>
    </source>
</reference>
<dbReference type="InterPro" id="IPR011701">
    <property type="entry name" value="MFS"/>
</dbReference>
<feature type="transmembrane region" description="Helical" evidence="6">
    <location>
        <begin position="104"/>
        <end position="125"/>
    </location>
</feature>
<proteinExistence type="predicted"/>
<dbReference type="InterPro" id="IPR005829">
    <property type="entry name" value="Sugar_transporter_CS"/>
</dbReference>
<keyword evidence="3 6" id="KW-0812">Transmembrane</keyword>
<feature type="transmembrane region" description="Helical" evidence="6">
    <location>
        <begin position="12"/>
        <end position="32"/>
    </location>
</feature>
<feature type="transmembrane region" description="Helical" evidence="6">
    <location>
        <begin position="272"/>
        <end position="292"/>
    </location>
</feature>
<dbReference type="PANTHER" id="PTHR43124">
    <property type="entry name" value="PURINE EFFLUX PUMP PBUE"/>
    <property type="match status" value="1"/>
</dbReference>
<dbReference type="RefSeq" id="WP_397089769.1">
    <property type="nucleotide sequence ID" value="NZ_JBITGY010000013.1"/>
</dbReference>
<dbReference type="SUPFAM" id="SSF103473">
    <property type="entry name" value="MFS general substrate transporter"/>
    <property type="match status" value="1"/>
</dbReference>
<dbReference type="InterPro" id="IPR020846">
    <property type="entry name" value="MFS_dom"/>
</dbReference>
<keyword evidence="9" id="KW-1185">Reference proteome</keyword>
<feature type="transmembrane region" description="Helical" evidence="6">
    <location>
        <begin position="209"/>
        <end position="229"/>
    </location>
</feature>
<evidence type="ECO:0000256" key="5">
    <source>
        <dbReference type="ARBA" id="ARBA00023136"/>
    </source>
</evidence>
<feature type="transmembrane region" description="Helical" evidence="6">
    <location>
        <begin position="137"/>
        <end position="162"/>
    </location>
</feature>
<dbReference type="InterPro" id="IPR050189">
    <property type="entry name" value="MFS_Efflux_Transporters"/>
</dbReference>
<keyword evidence="4 6" id="KW-1133">Transmembrane helix</keyword>
<keyword evidence="2" id="KW-1003">Cell membrane</keyword>
<dbReference type="Proteomes" id="UP001612741">
    <property type="component" value="Unassembled WGS sequence"/>
</dbReference>
<comment type="caution">
    <text evidence="8">The sequence shown here is derived from an EMBL/GenBank/DDBJ whole genome shotgun (WGS) entry which is preliminary data.</text>
</comment>
<feature type="transmembrane region" description="Helical" evidence="6">
    <location>
        <begin position="79"/>
        <end position="98"/>
    </location>
</feature>
<feature type="transmembrane region" description="Helical" evidence="6">
    <location>
        <begin position="168"/>
        <end position="188"/>
    </location>
</feature>
<evidence type="ECO:0000256" key="6">
    <source>
        <dbReference type="SAM" id="Phobius"/>
    </source>
</evidence>
<dbReference type="PROSITE" id="PS50850">
    <property type="entry name" value="MFS"/>
    <property type="match status" value="1"/>
</dbReference>
<protein>
    <submittedName>
        <fullName evidence="8">MFS transporter</fullName>
    </submittedName>
</protein>
<dbReference type="Gene3D" id="1.20.1250.20">
    <property type="entry name" value="MFS general substrate transporter like domains"/>
    <property type="match status" value="1"/>
</dbReference>
<evidence type="ECO:0000313" key="8">
    <source>
        <dbReference type="EMBL" id="MFI6504009.1"/>
    </source>
</evidence>
<evidence type="ECO:0000256" key="2">
    <source>
        <dbReference type="ARBA" id="ARBA00022475"/>
    </source>
</evidence>
<feature type="transmembrane region" description="Helical" evidence="6">
    <location>
        <begin position="333"/>
        <end position="354"/>
    </location>
</feature>
<comment type="subcellular location">
    <subcellularLocation>
        <location evidence="1">Cell membrane</location>
        <topology evidence="1">Multi-pass membrane protein</topology>
    </subcellularLocation>
</comment>
<gene>
    <name evidence="8" type="ORF">ACIBG2_41955</name>
</gene>
<dbReference type="PROSITE" id="PS00216">
    <property type="entry name" value="SUGAR_TRANSPORT_1"/>
    <property type="match status" value="1"/>
</dbReference>
<name>A0ABW7Z749_9ACTN</name>
<evidence type="ECO:0000259" key="7">
    <source>
        <dbReference type="PROSITE" id="PS50850"/>
    </source>
</evidence>
<evidence type="ECO:0000256" key="1">
    <source>
        <dbReference type="ARBA" id="ARBA00004651"/>
    </source>
</evidence>
<feature type="transmembrane region" description="Helical" evidence="6">
    <location>
        <begin position="47"/>
        <end position="67"/>
    </location>
</feature>
<feature type="transmembrane region" description="Helical" evidence="6">
    <location>
        <begin position="235"/>
        <end position="265"/>
    </location>
</feature>
<feature type="transmembrane region" description="Helical" evidence="6">
    <location>
        <begin position="298"/>
        <end position="321"/>
    </location>
</feature>
<feature type="domain" description="Major facilitator superfamily (MFS) profile" evidence="7">
    <location>
        <begin position="10"/>
        <end position="389"/>
    </location>
</feature>
<feature type="transmembrane region" description="Helical" evidence="6">
    <location>
        <begin position="360"/>
        <end position="383"/>
    </location>
</feature>
<keyword evidence="5 6" id="KW-0472">Membrane</keyword>
<evidence type="ECO:0000313" key="9">
    <source>
        <dbReference type="Proteomes" id="UP001612741"/>
    </source>
</evidence>
<evidence type="ECO:0000256" key="3">
    <source>
        <dbReference type="ARBA" id="ARBA00022692"/>
    </source>
</evidence>
<dbReference type="EMBL" id="JBITGY010000013">
    <property type="protein sequence ID" value="MFI6504009.1"/>
    <property type="molecule type" value="Genomic_DNA"/>
</dbReference>
<sequence length="395" mass="39949">MAAAAPARPARGTVLAAATLTIMAAAIIAPSLPQMREAFAGTPGADVLVRLTLTVTSLAIAISAPLSGIVADRLGRRPLLVAGLVLYALTGTAGVVVGDLYLLLVTRALLGAAVGAIMTAISAMITDWFDGPRRASFLGLQQAFASLGGVVFLPLAGLLATVSWQLPFLIYAAAALIVPFALLTLHEAPRPEPPGPPAATPGRSGQRTAARVTGLYALALVATLVFYMAPTQLPFLLAGFGTGPVVTGAVIAGSTLTSAAGALAFPALRRRLTSATITTVSVGLLGLGWLLAGTAGTVVQIAAGLLVGGAGVGLAVPNLNLRLTELAPPDRRGRVLSGLVTGIFLGQFLSPLAVQPLVQAYGLAGAFTWTGVAMAAGAAISLIRTIRPQRKGEER</sequence>
<dbReference type="InterPro" id="IPR036259">
    <property type="entry name" value="MFS_trans_sf"/>
</dbReference>
<evidence type="ECO:0000256" key="4">
    <source>
        <dbReference type="ARBA" id="ARBA00022989"/>
    </source>
</evidence>
<accession>A0ABW7Z749</accession>
<dbReference type="PANTHER" id="PTHR43124:SF3">
    <property type="entry name" value="CHLORAMPHENICOL EFFLUX PUMP RV0191"/>
    <property type="match status" value="1"/>
</dbReference>
<dbReference type="Pfam" id="PF07690">
    <property type="entry name" value="MFS_1"/>
    <property type="match status" value="1"/>
</dbReference>
<dbReference type="CDD" id="cd17473">
    <property type="entry name" value="MFS_arabinose_efflux_permease_like"/>
    <property type="match status" value="1"/>
</dbReference>
<organism evidence="8 9">
    <name type="scientific">Nonomuraea typhae</name>
    <dbReference type="NCBI Taxonomy" id="2603600"/>
    <lineage>
        <taxon>Bacteria</taxon>
        <taxon>Bacillati</taxon>
        <taxon>Actinomycetota</taxon>
        <taxon>Actinomycetes</taxon>
        <taxon>Streptosporangiales</taxon>
        <taxon>Streptosporangiaceae</taxon>
        <taxon>Nonomuraea</taxon>
    </lineage>
</organism>